<keyword evidence="1" id="KW-0732">Signal</keyword>
<evidence type="ECO:0000313" key="2">
    <source>
        <dbReference type="EMBL" id="OJX58826.1"/>
    </source>
</evidence>
<dbReference type="InterPro" id="IPR050708">
    <property type="entry name" value="T6SS_VgrG/RHS"/>
</dbReference>
<evidence type="ECO:0000313" key="3">
    <source>
        <dbReference type="Proteomes" id="UP000184233"/>
    </source>
</evidence>
<gene>
    <name evidence="2" type="ORF">BGO89_03440</name>
</gene>
<dbReference type="EMBL" id="MKVH01000014">
    <property type="protein sequence ID" value="OJX58826.1"/>
    <property type="molecule type" value="Genomic_DNA"/>
</dbReference>
<comment type="caution">
    <text evidence="2">The sequence shown here is derived from an EMBL/GenBank/DDBJ whole genome shotgun (WGS) entry which is preliminary data.</text>
</comment>
<dbReference type="NCBIfam" id="TIGR03696">
    <property type="entry name" value="Rhs_assc_core"/>
    <property type="match status" value="1"/>
</dbReference>
<reference evidence="2 3" key="1">
    <citation type="submission" date="2016-09" db="EMBL/GenBank/DDBJ databases">
        <title>Genome-resolved meta-omics ties microbial dynamics to process performance in biotechnology for thiocyanate degradation.</title>
        <authorList>
            <person name="Kantor R.S."/>
            <person name="Huddy R.J."/>
            <person name="Iyer R."/>
            <person name="Thomas B.C."/>
            <person name="Brown C.T."/>
            <person name="Anantharaman K."/>
            <person name="Tringe S."/>
            <person name="Hettich R.L."/>
            <person name="Harrison S.T."/>
            <person name="Banfield J.F."/>
        </authorList>
    </citation>
    <scope>NUCLEOTIDE SEQUENCE [LARGE SCALE GENOMIC DNA]</scope>
    <source>
        <strain evidence="2">59-99</strain>
    </source>
</reference>
<dbReference type="PANTHER" id="PTHR32305:SF15">
    <property type="entry name" value="PROTEIN RHSA-RELATED"/>
    <property type="match status" value="1"/>
</dbReference>
<evidence type="ECO:0000256" key="1">
    <source>
        <dbReference type="SAM" id="SignalP"/>
    </source>
</evidence>
<name>A0A1M3L1N3_9BACT</name>
<proteinExistence type="predicted"/>
<dbReference type="STRING" id="1895771.BGO89_03440"/>
<dbReference type="Gene3D" id="2.180.10.10">
    <property type="entry name" value="RHS repeat-associated core"/>
    <property type="match status" value="1"/>
</dbReference>
<dbReference type="PANTHER" id="PTHR32305">
    <property type="match status" value="1"/>
</dbReference>
<accession>A0A1M3L1N3</accession>
<organism evidence="2 3">
    <name type="scientific">Candidatus Kapaibacterium thiocyanatum</name>
    <dbReference type="NCBI Taxonomy" id="1895771"/>
    <lineage>
        <taxon>Bacteria</taxon>
        <taxon>Pseudomonadati</taxon>
        <taxon>Candidatus Kapaibacteriota</taxon>
        <taxon>Candidatus Kapaibacteriia</taxon>
        <taxon>Candidatus Kapaibacteriales</taxon>
        <taxon>Candidatus Kapaibacteriaceae</taxon>
        <taxon>Candidatus Kapaibacterium</taxon>
    </lineage>
</organism>
<feature type="chain" id="PRO_5009894998" evidence="1">
    <location>
        <begin position="21"/>
        <end position="2541"/>
    </location>
</feature>
<protein>
    <submittedName>
        <fullName evidence="2">Uncharacterized protein</fullName>
    </submittedName>
</protein>
<feature type="signal peptide" evidence="1">
    <location>
        <begin position="1"/>
        <end position="20"/>
    </location>
</feature>
<dbReference type="Proteomes" id="UP000184233">
    <property type="component" value="Unassembled WGS sequence"/>
</dbReference>
<dbReference type="InterPro" id="IPR022385">
    <property type="entry name" value="Rhs_assc_core"/>
</dbReference>
<sequence length="2541" mass="281782">MRRSTVLLLLCLLSVMPVMAQKDQENIQRAEIRERTTQLSMGVSTLEENSVMATDIYSTIENALCGYHCVRKAKIRVRLHANGDANLFRIYGQNVACSVTLDPVYVYTGVATTILTQKTLSINIDNTTFQNEAVVEFDVTSDHPKRCPYSYPSGRPGRDQYGIKVAAPIDLANIPMGLRSLVKLEVTLIEELTDDPTKGGTSSTALLVPQAPSVSGNPVTLSWTMGTCADKFPMYVVQILRLYNQSASYSTDPVKCSTAVDWSRALTIPIYGHATSLTLTLAEGTGYYLWRVRPIGNLYPNYLGDSRNWGAWTAAATTTLNLNGATTSANVATASTGAPNSAFYYNQFDADKNWYFSRQYFEAKDGKPGIAESMTYATELLQPIQTQRSSASTGGVLVQQTILDHFNRPALSTMGAMKSSTPAPLAYVSAFAKNVSTSQLYRALDFDSTNTATSPNGMSGQVRDYWSGSADVDIPSPGNFPFSRTVYEADPLAQVTEQSGPGPDHRIGSGHTTRTFSAAVADAELVTIFGDEAPSDTAVVKIVSTDQNGVTSLTYKLKDGKSIATCLVDDGSTLNVLDLNDKGNVNNVEMIDSIKGGGIAKDPTTLLLQQEFTLLKDATTYFYYGLQANRYSDECQEICRTCDYTVELKVRRKSDNSVVHSYSGTISQASCPGSSTSDPKLQQNWTSTSLSKGTYKVERILTPKATVNGPAVEEYKKDLTTAFNTKALDVMRTMFNGSTSPGYLEQYYNGDHLTNEAFLVQMLKKYNEYKTTHGSSVSLDDCCTVGMPEAACSTGCEEGIDYEAYLVAQCSTQLWSDSMRTSTGATFTVAQMASPYAYFFLPDGTALFASHIEAAGKLNTLMTNLKANGYSCEEVWACWSNLMRLDVLKTVAMEKVTVAGDTRYRPRVGFSLLDYFMDCLGPKYCGYVPIADRVTGTDPWVTKAWKVIPYDATNTAETKCLTEMGYNPADTMWNCALTQQSIDDVHENFAQLHACLKAARYGAVMQAKANQYASEQSPSISIPASCTTAVCLTEKILKMEAECTNSCEAKYGLFRDSLVAMYLRAGYYVEGVSPYTTPTPNPNVTRLQLYCAARTLVDQCKEDCSLSPVTFDPVTNAMTWPDAAKLKLHHEAKTSQSFRLSIPQEGECPTDYRRVQKYIHVLEFMMDLLNERLKAFRATMTTEHATMDLKAILSEPDFSGLASCLGDVTRFPVVVRKSVSSRFVMRKQGSECRLVYNWDSVEEPYDRDTHILVTVLNNFLNSGWGKVIDNTQLTNYFITPGATATTNAAIDPVNYYTVWTHTNVMAATDFNDPLRPVTACPPNGLNITDNPAGILPNPGMYGNWTMCAMPLPCINGLRMNMAVMPGLLRFYSMSRTAFKYFPTATESRVYGDAIIDICGQSFGYGFKVMQQPVTGVPVWTLEVRRGMVAPYFLTALGQTGEPELLDLGIRGAGAIGFNTKFTDIYGYFRVMNGEFQYVDLTPGAPQEVTVIPCLKPQCNLVPPDSCNDIDICRTCAEMQCADVCFKWVAADTIEPKFQMKSKSCARMAIDRLIEYFNQEFYGGCLQRTLKEAEISYNGACWNPKAVRDTVLVKHTEGYYYYTLYYYDRAGNLIKTVPPKGFVPLTGVNATRFNRPSHTMLSKYSYNSLGQIVKQSTPDGGITEFWYDAAKRLRVSQNASQASTKYTVTDYDDLNRVVLTGEVTASLPTTGQTLADAVTPLSGMFHTGTIYSTVATLPTPYASLVQRFVQNRISSTYTDEDGSGGTADDRATTYYSYDPHGNVEWVVHVLPGMTSPIRVEYEYDLITGKVVQMNYQRGYADQYFTKYAYDAEMRLTEVRTSRDSVIWEKDASYTYLPHGPLRRMEIGQEKVSGIDYAYTIHGWLKGLNHPSLESANDPGNDGGGGSDFPKDAFGMTLGYYDDDFVRTDPGGPSPYVSGNSWSHAVTGLYDGNIAGWMHSARDISGVPTRGLAELYGYDRLNRLRADTGVFRATTPTSWDAKPAGLGAFGSSYEYDPNGNISKLKRLDAAGGDVDDLTYTLQNANQNRLDRVVDAISAGASSYTNDLDNTQTTGNYGYDNIGNLTKDVGAGIGTNGIEWTPYGKIRKITNATYRIEYLYNATGNRIRQKRTKLSDNSVVTTYYGRDASGNVIVSTYEKVGTGATVLKEAPIYGSLRLGVLRPGVNQSTTGLTPPAVYERYLGKKDYELVDHLGNVHAAVSDRLIKPGADWRNDVTMQTDYFPFGMQREDRNDQIAGYRYGYNGKENDNDVKGEGNEQDYGARIYDPRIGRFLSVDPLTKDFPWYTPYQFAGNKPILALDLDGLEELIYKYRYDQQRAILQLITVVDTRSFMQKFRSPKTIQYQYFDSDDKRVRVRRNYQGKYVPGDNEIMEFYAGNLFGSIYIGPWNPMQANGKDPDYRREPQDMEDAGALIHDLMYDDVGAVGADGAFNQPSTIPADNKLIENSRLTQVMYIKREMDPYTGNAVSPETNLRAQLVSDAFMLLVAQKSTRTEVPKFFERMWEKLKNNVYEGLQEAEDRIKRGP</sequence>